<feature type="region of interest" description="Disordered" evidence="1">
    <location>
        <begin position="1"/>
        <end position="22"/>
    </location>
</feature>
<feature type="compositionally biased region" description="Basic residues" evidence="1">
    <location>
        <begin position="188"/>
        <end position="199"/>
    </location>
</feature>
<dbReference type="EMBL" id="JACCCC010000001">
    <property type="protein sequence ID" value="NYE50689.1"/>
    <property type="molecule type" value="Genomic_DNA"/>
</dbReference>
<dbReference type="Proteomes" id="UP000589036">
    <property type="component" value="Unassembled WGS sequence"/>
</dbReference>
<reference evidence="2 3" key="1">
    <citation type="submission" date="2020-07" db="EMBL/GenBank/DDBJ databases">
        <title>Sequencing the genomes of 1000 actinobacteria strains.</title>
        <authorList>
            <person name="Klenk H.-P."/>
        </authorList>
    </citation>
    <scope>NUCLEOTIDE SEQUENCE [LARGE SCALE GENOMIC DNA]</scope>
    <source>
        <strain evidence="2 3">CXB654</strain>
    </source>
</reference>
<name>A0A852U3B7_9ACTN</name>
<proteinExistence type="predicted"/>
<dbReference type="RefSeq" id="WP_179646135.1">
    <property type="nucleotide sequence ID" value="NZ_BAAAYY010000045.1"/>
</dbReference>
<feature type="compositionally biased region" description="Low complexity" evidence="1">
    <location>
        <begin position="200"/>
        <end position="210"/>
    </location>
</feature>
<comment type="caution">
    <text evidence="2">The sequence shown here is derived from an EMBL/GenBank/DDBJ whole genome shotgun (WGS) entry which is preliminary data.</text>
</comment>
<sequence>MITSVHRPRTGSEPQRTIADRGRPVPATAAQAMHRLQRLLTGAGLDRMLLGHERGVSVLSVPSDLTVWCVNGRITWRHGTDRHVTVEIHPATDPEGAAHHLLALLRGTRHSDEQEESPTEGGPAPSAAEVSVQGRDTGPLKGGTTVPVGAAADRSRRPVTSRLIGPLPHPRRQHTDRGSTSRQGSQRHAVRPARPRRPRPVTAARPPRAA</sequence>
<evidence type="ECO:0000256" key="1">
    <source>
        <dbReference type="SAM" id="MobiDB-lite"/>
    </source>
</evidence>
<evidence type="ECO:0000313" key="3">
    <source>
        <dbReference type="Proteomes" id="UP000589036"/>
    </source>
</evidence>
<dbReference type="AlphaFoldDB" id="A0A852U3B7"/>
<feature type="region of interest" description="Disordered" evidence="1">
    <location>
        <begin position="109"/>
        <end position="210"/>
    </location>
</feature>
<protein>
    <submittedName>
        <fullName evidence="2">Uncharacterized protein</fullName>
    </submittedName>
</protein>
<keyword evidence="3" id="KW-1185">Reference proteome</keyword>
<gene>
    <name evidence="2" type="ORF">HDA32_005809</name>
</gene>
<accession>A0A852U3B7</accession>
<organism evidence="2 3">
    <name type="scientific">Spinactinospora alkalitolerans</name>
    <dbReference type="NCBI Taxonomy" id="687207"/>
    <lineage>
        <taxon>Bacteria</taxon>
        <taxon>Bacillati</taxon>
        <taxon>Actinomycetota</taxon>
        <taxon>Actinomycetes</taxon>
        <taxon>Streptosporangiales</taxon>
        <taxon>Nocardiopsidaceae</taxon>
        <taxon>Spinactinospora</taxon>
    </lineage>
</organism>
<evidence type="ECO:0000313" key="2">
    <source>
        <dbReference type="EMBL" id="NYE50689.1"/>
    </source>
</evidence>